<evidence type="ECO:0000313" key="4">
    <source>
        <dbReference type="EMBL" id="CAE0044442.1"/>
    </source>
</evidence>
<dbReference type="EMBL" id="HBHW01016083">
    <property type="protein sequence ID" value="CAE0044451.1"/>
    <property type="molecule type" value="Transcribed_RNA"/>
</dbReference>
<dbReference type="GO" id="GO:0000785">
    <property type="term" value="C:chromatin"/>
    <property type="evidence" value="ECO:0007669"/>
    <property type="project" value="TreeGrafter"/>
</dbReference>
<dbReference type="GO" id="GO:0008278">
    <property type="term" value="C:cohesin complex"/>
    <property type="evidence" value="ECO:0007669"/>
    <property type="project" value="TreeGrafter"/>
</dbReference>
<gene>
    <name evidence="3" type="ORF">RMAR00112_LOCUS12415</name>
    <name evidence="4" type="ORF">RMAR00112_LOCUS12417</name>
    <name evidence="5" type="ORF">RMAR00112_LOCUS12418</name>
    <name evidence="6" type="ORF">RMAR00112_LOCUS12423</name>
    <name evidence="7" type="ORF">RMAR00112_LOCUS12426</name>
</gene>
<dbReference type="EMBL" id="HBHW01016072">
    <property type="protein sequence ID" value="CAE0044440.1"/>
    <property type="molecule type" value="Transcribed_RNA"/>
</dbReference>
<evidence type="ECO:0000313" key="6">
    <source>
        <dbReference type="EMBL" id="CAE0044448.1"/>
    </source>
</evidence>
<evidence type="ECO:0000313" key="7">
    <source>
        <dbReference type="EMBL" id="CAE0044451.1"/>
    </source>
</evidence>
<reference evidence="5" key="1">
    <citation type="submission" date="2021-01" db="EMBL/GenBank/DDBJ databases">
        <authorList>
            <person name="Corre E."/>
            <person name="Pelletier E."/>
            <person name="Niang G."/>
            <person name="Scheremetjew M."/>
            <person name="Finn R."/>
            <person name="Kale V."/>
            <person name="Holt S."/>
            <person name="Cochrane G."/>
            <person name="Meng A."/>
            <person name="Brown T."/>
            <person name="Cohen L."/>
        </authorList>
    </citation>
    <scope>NUCLEOTIDE SEQUENCE</scope>
    <source>
        <strain evidence="5">CCMP 769</strain>
    </source>
</reference>
<proteinExistence type="predicted"/>
<dbReference type="InterPro" id="IPR056396">
    <property type="entry name" value="HEAT_SCC3-SA"/>
</dbReference>
<dbReference type="Pfam" id="PF24571">
    <property type="entry name" value="HEAT_SCC3-SA"/>
    <property type="match status" value="1"/>
</dbReference>
<feature type="compositionally biased region" description="Basic and acidic residues" evidence="1">
    <location>
        <begin position="563"/>
        <end position="585"/>
    </location>
</feature>
<evidence type="ECO:0000313" key="5">
    <source>
        <dbReference type="EMBL" id="CAE0044443.1"/>
    </source>
</evidence>
<evidence type="ECO:0000313" key="3">
    <source>
        <dbReference type="EMBL" id="CAE0044440.1"/>
    </source>
</evidence>
<accession>A0A7S2ZLX9</accession>
<protein>
    <recommendedName>
        <fullName evidence="2">Cohesin subunit SCC3/SA HEAT-repeats domain-containing protein</fullName>
    </recommendedName>
</protein>
<dbReference type="InterPro" id="IPR039662">
    <property type="entry name" value="Cohesin_Scc3/SA"/>
</dbReference>
<dbReference type="GO" id="GO:0003682">
    <property type="term" value="F:chromatin binding"/>
    <property type="evidence" value="ECO:0007669"/>
    <property type="project" value="TreeGrafter"/>
</dbReference>
<evidence type="ECO:0000259" key="2">
    <source>
        <dbReference type="Pfam" id="PF24571"/>
    </source>
</evidence>
<name>A0A7S2ZLX9_9RHOD</name>
<feature type="compositionally biased region" description="Polar residues" evidence="1">
    <location>
        <begin position="595"/>
        <end position="614"/>
    </location>
</feature>
<dbReference type="EMBL" id="HBHW01016074">
    <property type="protein sequence ID" value="CAE0044442.1"/>
    <property type="molecule type" value="Transcribed_RNA"/>
</dbReference>
<dbReference type="EMBL" id="HBHW01016080">
    <property type="protein sequence ID" value="CAE0044448.1"/>
    <property type="molecule type" value="Transcribed_RNA"/>
</dbReference>
<dbReference type="GO" id="GO:0007062">
    <property type="term" value="P:sister chromatid cohesion"/>
    <property type="evidence" value="ECO:0007669"/>
    <property type="project" value="TreeGrafter"/>
</dbReference>
<dbReference type="EMBL" id="HBHW01016075">
    <property type="protein sequence ID" value="CAE0044443.1"/>
    <property type="molecule type" value="Transcribed_RNA"/>
</dbReference>
<sequence>MIMPFAKRICEQLPALRIAEAYVELLTDPSDSPLNSSETQYLLVLLVGVVCQSVPASKEKVNSVPFNLSVLAAQLPRLLEKFQADEHILTLVLLVAQHVGADVFRSSLLEQEFKFTLRFLSESWKRASSSSNLIFSEAVFSTWASLADSEHGFVSECRSKLKTLVSESETDLKRAYFSGQDEKDEFSWRLANFGALARFVAPVGELDGIFVDLLDDRLKEAELLEESNVAIPAIELNFLSWVWKADIHKGSDASSSEILSRLSRLATGDSDFRVRAASVQAACNILAAQCRAESNAGTHPPNTDVAAQAEEHALSETIGALFGDLLGLSEAADFKGFEDWRIRCLASICQACFLGGLPERVAHLPLTLLGKKGSKDRELFFLAREYHQQLRDRDQNAVWEFELGALVFLGGKDIESANMVASLSRSLAMRYAFWKDTSAVASLTCGLLRYNLNAAPDRKMLEFLSAALPPLVQKLHYERASTVKSALQLRLSQVPGGPLKKAACWKSLLGIERILNKMMAGHMDSQRETDVDINSLPQFYGFGQLSLIPDDSEGHSTGSKASIEADQKHLSDNEEGSTGRKRTEIELSTDDGDVNPNTVFSTAVNEPKSRTTSPAKRRRW</sequence>
<dbReference type="PANTHER" id="PTHR11199">
    <property type="entry name" value="STROMAL ANTIGEN"/>
    <property type="match status" value="1"/>
</dbReference>
<organism evidence="5">
    <name type="scientific">Rhodosorus marinus</name>
    <dbReference type="NCBI Taxonomy" id="101924"/>
    <lineage>
        <taxon>Eukaryota</taxon>
        <taxon>Rhodophyta</taxon>
        <taxon>Stylonematophyceae</taxon>
        <taxon>Stylonematales</taxon>
        <taxon>Stylonemataceae</taxon>
        <taxon>Rhodosorus</taxon>
    </lineage>
</organism>
<dbReference type="GO" id="GO:0005634">
    <property type="term" value="C:nucleus"/>
    <property type="evidence" value="ECO:0007669"/>
    <property type="project" value="TreeGrafter"/>
</dbReference>
<dbReference type="AlphaFoldDB" id="A0A7S2ZLX9"/>
<feature type="region of interest" description="Disordered" evidence="1">
    <location>
        <begin position="550"/>
        <end position="620"/>
    </location>
</feature>
<dbReference type="PANTHER" id="PTHR11199:SF0">
    <property type="entry name" value="LD34181P-RELATED"/>
    <property type="match status" value="1"/>
</dbReference>
<evidence type="ECO:0000256" key="1">
    <source>
        <dbReference type="SAM" id="MobiDB-lite"/>
    </source>
</evidence>
<feature type="domain" description="Cohesin subunit SCC3/SA HEAT-repeats" evidence="2">
    <location>
        <begin position="70"/>
        <end position="201"/>
    </location>
</feature>